<dbReference type="InterPro" id="IPR006029">
    <property type="entry name" value="Neurotrans-gated_channel_TM"/>
</dbReference>
<feature type="domain" description="Neurotransmitter-gated ion-channel ligand-binding" evidence="6">
    <location>
        <begin position="31"/>
        <end position="235"/>
    </location>
</feature>
<dbReference type="Proteomes" id="UP000245119">
    <property type="component" value="Linkage Group LG4"/>
</dbReference>
<dbReference type="GO" id="GO:0016020">
    <property type="term" value="C:membrane"/>
    <property type="evidence" value="ECO:0007669"/>
    <property type="project" value="UniProtKB-SubCell"/>
</dbReference>
<keyword evidence="5" id="KW-0406">Ion transport</keyword>
<dbReference type="PANTHER" id="PTHR18945">
    <property type="entry name" value="NEUROTRANSMITTER GATED ION CHANNEL"/>
    <property type="match status" value="1"/>
</dbReference>
<dbReference type="PRINTS" id="PR00252">
    <property type="entry name" value="NRIONCHANNEL"/>
</dbReference>
<evidence type="ECO:0000313" key="9">
    <source>
        <dbReference type="Proteomes" id="UP000245119"/>
    </source>
</evidence>
<evidence type="ECO:0000256" key="5">
    <source>
        <dbReference type="RuleBase" id="RU000687"/>
    </source>
</evidence>
<name>A0A2T7PDW0_POMCA</name>
<reference evidence="8 9" key="1">
    <citation type="submission" date="2018-04" db="EMBL/GenBank/DDBJ databases">
        <title>The genome of golden apple snail Pomacea canaliculata provides insight into stress tolerance and invasive adaptation.</title>
        <authorList>
            <person name="Liu C."/>
            <person name="Liu B."/>
            <person name="Ren Y."/>
            <person name="Zhang Y."/>
            <person name="Wang H."/>
            <person name="Li S."/>
            <person name="Jiang F."/>
            <person name="Yin L."/>
            <person name="Zhang G."/>
            <person name="Qian W."/>
            <person name="Fan W."/>
        </authorList>
    </citation>
    <scope>NUCLEOTIDE SEQUENCE [LARGE SCALE GENOMIC DNA]</scope>
    <source>
        <strain evidence="8">SZHN2017</strain>
        <tissue evidence="8">Muscle</tissue>
    </source>
</reference>
<keyword evidence="4 5" id="KW-0472">Membrane</keyword>
<dbReference type="OrthoDB" id="5809364at2759"/>
<feature type="transmembrane region" description="Helical" evidence="5">
    <location>
        <begin position="299"/>
        <end position="316"/>
    </location>
</feature>
<comment type="caution">
    <text evidence="8">The sequence shown here is derived from an EMBL/GenBank/DDBJ whole genome shotgun (WGS) entry which is preliminary data.</text>
</comment>
<evidence type="ECO:0000259" key="6">
    <source>
        <dbReference type="Pfam" id="PF02931"/>
    </source>
</evidence>
<feature type="chain" id="PRO_5022250341" evidence="5">
    <location>
        <begin position="25"/>
        <end position="426"/>
    </location>
</feature>
<evidence type="ECO:0000256" key="4">
    <source>
        <dbReference type="ARBA" id="ARBA00023136"/>
    </source>
</evidence>
<dbReference type="AlphaFoldDB" id="A0A2T7PDW0"/>
<dbReference type="SUPFAM" id="SSF90112">
    <property type="entry name" value="Neurotransmitter-gated ion-channel transmembrane pore"/>
    <property type="match status" value="1"/>
</dbReference>
<keyword evidence="2 5" id="KW-0812">Transmembrane</keyword>
<accession>A0A2T7PDW0</accession>
<dbReference type="GO" id="GO:0004888">
    <property type="term" value="F:transmembrane signaling receptor activity"/>
    <property type="evidence" value="ECO:0007669"/>
    <property type="project" value="InterPro"/>
</dbReference>
<dbReference type="EMBL" id="PZQS01000004">
    <property type="protein sequence ID" value="PVD31597.1"/>
    <property type="molecule type" value="Genomic_DNA"/>
</dbReference>
<dbReference type="CDD" id="cd18989">
    <property type="entry name" value="LGIC_ECD_cation"/>
    <property type="match status" value="1"/>
</dbReference>
<dbReference type="Pfam" id="PF02931">
    <property type="entry name" value="Neur_chan_LBD"/>
    <property type="match status" value="1"/>
</dbReference>
<dbReference type="InterPro" id="IPR006202">
    <property type="entry name" value="Neur_chan_lig-bd"/>
</dbReference>
<evidence type="ECO:0000259" key="7">
    <source>
        <dbReference type="Pfam" id="PF02932"/>
    </source>
</evidence>
<protein>
    <submittedName>
        <fullName evidence="8">Uncharacterized protein</fullName>
    </submittedName>
</protein>
<dbReference type="Pfam" id="PF02932">
    <property type="entry name" value="Neur_chan_memb"/>
    <property type="match status" value="1"/>
</dbReference>
<feature type="domain" description="Neurotransmitter-gated ion-channel transmembrane" evidence="7">
    <location>
        <begin position="246"/>
        <end position="330"/>
    </location>
</feature>
<sequence length="426" mass="48359">MSLLPLTVRILAVVIGSVCRNSLAQSSAYYQLDDELFSHYKPHIRPVLHSNTTTNVTMYVNVVAVNEVDEGTQVLIHTSVFDLRWRDEFLTWDPAQYGGVDKMELPADRVWLPCLTVVNSVCEKRAVREDDFSLVVVHSTGDVRWLVQGVWQTTCRLDITYYPFDRQVCDFHLEMWTSPETEVKVTSTDIQMSLGFLSNSEWSLDGLDMSLTAHSLDVSTMEEFSSCTFRFHVRRFRLFHLLTFLSPNVVLALLVPLVFALPVETGEKMSFTMTLLLAFAVNLSVMMNSLPHSSLQHPIVTALSVMASVLLLQLYNRSSDHAVGPRVKAVTLILRRYIGFSSEYRRSFSRVVEKKDFKLEKVPKILETKQAIRGCLDKWDEADGLEYDQVDWKDVALIFDRLGLLVCSATIGTMTVLLFALLTAQP</sequence>
<gene>
    <name evidence="8" type="ORF">C0Q70_07012</name>
</gene>
<dbReference type="GO" id="GO:0005230">
    <property type="term" value="F:extracellular ligand-gated monoatomic ion channel activity"/>
    <property type="evidence" value="ECO:0007669"/>
    <property type="project" value="InterPro"/>
</dbReference>
<keyword evidence="5" id="KW-0407">Ion channel</keyword>
<evidence type="ECO:0000256" key="3">
    <source>
        <dbReference type="ARBA" id="ARBA00022989"/>
    </source>
</evidence>
<dbReference type="InterPro" id="IPR036719">
    <property type="entry name" value="Neuro-gated_channel_TM_sf"/>
</dbReference>
<feature type="transmembrane region" description="Helical" evidence="5">
    <location>
        <begin position="402"/>
        <end position="424"/>
    </location>
</feature>
<feature type="transmembrane region" description="Helical" evidence="5">
    <location>
        <begin position="238"/>
        <end position="263"/>
    </location>
</feature>
<dbReference type="Gene3D" id="2.70.170.10">
    <property type="entry name" value="Neurotransmitter-gated ion-channel ligand-binding domain"/>
    <property type="match status" value="1"/>
</dbReference>
<comment type="similarity">
    <text evidence="5">Belongs to the ligand-gated ion channel (TC 1.A.9) family.</text>
</comment>
<comment type="subcellular location">
    <subcellularLocation>
        <location evidence="1">Membrane</location>
        <topology evidence="1">Multi-pass membrane protein</topology>
    </subcellularLocation>
</comment>
<feature type="transmembrane region" description="Helical" evidence="5">
    <location>
        <begin position="269"/>
        <end position="287"/>
    </location>
</feature>
<dbReference type="InterPro" id="IPR038050">
    <property type="entry name" value="Neuro_actylchol_rec"/>
</dbReference>
<dbReference type="FunFam" id="2.70.170.10:FF:000028">
    <property type="entry name" value="AcetylCholine Receptor"/>
    <property type="match status" value="1"/>
</dbReference>
<dbReference type="InterPro" id="IPR036734">
    <property type="entry name" value="Neur_chan_lig-bd_sf"/>
</dbReference>
<dbReference type="InterPro" id="IPR018000">
    <property type="entry name" value="Neurotransmitter_ion_chnl_CS"/>
</dbReference>
<dbReference type="STRING" id="400727.A0A2T7PDW0"/>
<dbReference type="PROSITE" id="PS00236">
    <property type="entry name" value="NEUROTR_ION_CHANNEL"/>
    <property type="match status" value="1"/>
</dbReference>
<dbReference type="SUPFAM" id="SSF63712">
    <property type="entry name" value="Nicotinic receptor ligand binding domain-like"/>
    <property type="match status" value="1"/>
</dbReference>
<feature type="signal peptide" evidence="5">
    <location>
        <begin position="1"/>
        <end position="24"/>
    </location>
</feature>
<evidence type="ECO:0000313" key="8">
    <source>
        <dbReference type="EMBL" id="PVD31597.1"/>
    </source>
</evidence>
<dbReference type="InterPro" id="IPR006201">
    <property type="entry name" value="Neur_channel"/>
</dbReference>
<keyword evidence="9" id="KW-1185">Reference proteome</keyword>
<evidence type="ECO:0000256" key="1">
    <source>
        <dbReference type="ARBA" id="ARBA00004141"/>
    </source>
</evidence>
<keyword evidence="5" id="KW-0813">Transport</keyword>
<proteinExistence type="inferred from homology"/>
<evidence type="ECO:0000256" key="2">
    <source>
        <dbReference type="ARBA" id="ARBA00022692"/>
    </source>
</evidence>
<keyword evidence="3 5" id="KW-1133">Transmembrane helix</keyword>
<keyword evidence="5" id="KW-0732">Signal</keyword>
<dbReference type="Gene3D" id="1.20.58.390">
    <property type="entry name" value="Neurotransmitter-gated ion-channel transmembrane domain"/>
    <property type="match status" value="1"/>
</dbReference>
<organism evidence="8 9">
    <name type="scientific">Pomacea canaliculata</name>
    <name type="common">Golden apple snail</name>
    <dbReference type="NCBI Taxonomy" id="400727"/>
    <lineage>
        <taxon>Eukaryota</taxon>
        <taxon>Metazoa</taxon>
        <taxon>Spiralia</taxon>
        <taxon>Lophotrochozoa</taxon>
        <taxon>Mollusca</taxon>
        <taxon>Gastropoda</taxon>
        <taxon>Caenogastropoda</taxon>
        <taxon>Architaenioglossa</taxon>
        <taxon>Ampullarioidea</taxon>
        <taxon>Ampullariidae</taxon>
        <taxon>Pomacea</taxon>
    </lineage>
</organism>